<dbReference type="GO" id="GO:0005788">
    <property type="term" value="C:endoplasmic reticulum lumen"/>
    <property type="evidence" value="ECO:0007669"/>
    <property type="project" value="TreeGrafter"/>
</dbReference>
<keyword evidence="11" id="KW-1133">Transmembrane helix</keyword>
<evidence type="ECO:0000256" key="2">
    <source>
        <dbReference type="ARBA" id="ARBA00022676"/>
    </source>
</evidence>
<evidence type="ECO:0000256" key="4">
    <source>
        <dbReference type="ARBA" id="ARBA00022729"/>
    </source>
</evidence>
<evidence type="ECO:0000313" key="13">
    <source>
        <dbReference type="EMBL" id="KAK1759831.1"/>
    </source>
</evidence>
<dbReference type="EMBL" id="MU839828">
    <property type="protein sequence ID" value="KAK1759831.1"/>
    <property type="molecule type" value="Genomic_DNA"/>
</dbReference>
<evidence type="ECO:0000256" key="9">
    <source>
        <dbReference type="ARBA" id="ARBA00048317"/>
    </source>
</evidence>
<dbReference type="InterPro" id="IPR049625">
    <property type="entry name" value="Glyco_transf_61_cat"/>
</dbReference>
<evidence type="ECO:0000256" key="8">
    <source>
        <dbReference type="ARBA" id="ARBA00042574"/>
    </source>
</evidence>
<evidence type="ECO:0000256" key="1">
    <source>
        <dbReference type="ARBA" id="ARBA00011970"/>
    </source>
</evidence>
<dbReference type="EC" id="2.4.1.255" evidence="1"/>
<proteinExistence type="predicted"/>
<organism evidence="13 14">
    <name type="scientific">Echria macrotheca</name>
    <dbReference type="NCBI Taxonomy" id="438768"/>
    <lineage>
        <taxon>Eukaryota</taxon>
        <taxon>Fungi</taxon>
        <taxon>Dikarya</taxon>
        <taxon>Ascomycota</taxon>
        <taxon>Pezizomycotina</taxon>
        <taxon>Sordariomycetes</taxon>
        <taxon>Sordariomycetidae</taxon>
        <taxon>Sordariales</taxon>
        <taxon>Schizotheciaceae</taxon>
        <taxon>Echria</taxon>
    </lineage>
</organism>
<evidence type="ECO:0000313" key="14">
    <source>
        <dbReference type="Proteomes" id="UP001239445"/>
    </source>
</evidence>
<keyword evidence="5" id="KW-0256">Endoplasmic reticulum</keyword>
<feature type="domain" description="Glycosyltransferase 61 catalytic" evidence="12">
    <location>
        <begin position="329"/>
        <end position="440"/>
    </location>
</feature>
<keyword evidence="4" id="KW-0732">Signal</keyword>
<comment type="caution">
    <text evidence="13">The sequence shown here is derived from an EMBL/GenBank/DDBJ whole genome shotgun (WGS) entry which is preliminary data.</text>
</comment>
<protein>
    <recommendedName>
        <fullName evidence="7">EGF domain-specific O-linked N-acetylglucosamine transferase</fullName>
        <ecNumber evidence="1">2.4.1.255</ecNumber>
    </recommendedName>
    <alternativeName>
        <fullName evidence="8">Extracellular O-linked N-acetylglucosamine transferase</fullName>
    </alternativeName>
</protein>
<evidence type="ECO:0000256" key="3">
    <source>
        <dbReference type="ARBA" id="ARBA00022679"/>
    </source>
</evidence>
<evidence type="ECO:0000256" key="6">
    <source>
        <dbReference type="ARBA" id="ARBA00023180"/>
    </source>
</evidence>
<dbReference type="GO" id="GO:0097363">
    <property type="term" value="F:protein O-acetylglucosaminyltransferase activity"/>
    <property type="evidence" value="ECO:0007669"/>
    <property type="project" value="UniProtKB-EC"/>
</dbReference>
<evidence type="ECO:0000256" key="10">
    <source>
        <dbReference type="ARBA" id="ARBA00049432"/>
    </source>
</evidence>
<feature type="transmembrane region" description="Helical" evidence="11">
    <location>
        <begin position="16"/>
        <end position="35"/>
    </location>
</feature>
<dbReference type="PANTHER" id="PTHR20961:SF148">
    <property type="entry name" value="EGF DOMAIN-SPECIFIC O-LINKED N-ACETYLGLUCOSAMINE TRANSFERASE"/>
    <property type="match status" value="1"/>
</dbReference>
<dbReference type="InterPro" id="IPR007657">
    <property type="entry name" value="Glycosyltransferase_61"/>
</dbReference>
<comment type="catalytic activity">
    <reaction evidence="9">
        <text>L-seryl-[protein] + UDP-N-acetyl-alpha-D-glucosamine = 3-O-(N-acetyl-beta-D-glucosaminyl)-L-seryl-[protein] + UDP + H(+)</text>
        <dbReference type="Rhea" id="RHEA:48904"/>
        <dbReference type="Rhea" id="RHEA-COMP:9863"/>
        <dbReference type="Rhea" id="RHEA-COMP:12251"/>
        <dbReference type="ChEBI" id="CHEBI:15378"/>
        <dbReference type="ChEBI" id="CHEBI:29999"/>
        <dbReference type="ChEBI" id="CHEBI:57705"/>
        <dbReference type="ChEBI" id="CHEBI:58223"/>
        <dbReference type="ChEBI" id="CHEBI:90838"/>
        <dbReference type="EC" id="2.4.1.255"/>
    </reaction>
</comment>
<evidence type="ECO:0000256" key="5">
    <source>
        <dbReference type="ARBA" id="ARBA00022824"/>
    </source>
</evidence>
<gene>
    <name evidence="13" type="ORF">QBC47DRAFT_373146</name>
</gene>
<sequence>MVLLLTSILGPKTRRAIVLAVLPIFLVLVLLFQFASPRDFVERHIPDAPSWSLGFRPKEGNAHGPLPLPNDYDPEETESAFCLDRFSPKYLTNLRDTSVQYCSAPSSSDLTCFHSQVSGDEKRDSLCIGNGAVLESGRFALNCQIRQPDANETARGIIPFDRIRQYWYDTGPRYIFDHYVDIKTTTDSETVPVATGNHATQKRTDDSPRQFTLLLKREGEANPWHCLMEIWSMAMTFDVLRMARDDADQPFYRVPEDVPNTQVIILDNRSDGPYWHLWKLFSGREPIRLAEIQEHPDTERLLTGAEQRIIVPLAGAANPFWQNDWEVRDCTQSALLRVFARRVFRHYNITPPPKKETNPAALRVTFLDRSGASSRNLRGQQSLLESLKRKFEGIEVTAVDFAAIPFEEQLRIIQRTDVLVGVHGAGLTHTMFLRDGVTAVVEIQPRDMPSPYMGFRNMANMKGISYFRAHADPISVDPAGRDQVGTGAKKLKRGMDTGGAASLDAVEDDIYPLEKRASWHGEDFYMTEDSFVEVVGAAINSVYNKNMREHDAT</sequence>
<evidence type="ECO:0000259" key="12">
    <source>
        <dbReference type="Pfam" id="PF04577"/>
    </source>
</evidence>
<name>A0AAJ0BPU1_9PEZI</name>
<keyword evidence="14" id="KW-1185">Reference proteome</keyword>
<evidence type="ECO:0000256" key="11">
    <source>
        <dbReference type="SAM" id="Phobius"/>
    </source>
</evidence>
<dbReference type="Pfam" id="PF04577">
    <property type="entry name" value="Glyco_transf_61"/>
    <property type="match status" value="1"/>
</dbReference>
<accession>A0AAJ0BPU1</accession>
<keyword evidence="11" id="KW-0472">Membrane</keyword>
<keyword evidence="2" id="KW-0328">Glycosyltransferase</keyword>
<reference evidence="13" key="1">
    <citation type="submission" date="2023-06" db="EMBL/GenBank/DDBJ databases">
        <title>Genome-scale phylogeny and comparative genomics of the fungal order Sordariales.</title>
        <authorList>
            <consortium name="Lawrence Berkeley National Laboratory"/>
            <person name="Hensen N."/>
            <person name="Bonometti L."/>
            <person name="Westerberg I."/>
            <person name="Brannstrom I.O."/>
            <person name="Guillou S."/>
            <person name="Cros-Aarteil S."/>
            <person name="Calhoun S."/>
            <person name="Haridas S."/>
            <person name="Kuo A."/>
            <person name="Mondo S."/>
            <person name="Pangilinan J."/>
            <person name="Riley R."/>
            <person name="Labutti K."/>
            <person name="Andreopoulos B."/>
            <person name="Lipzen A."/>
            <person name="Chen C."/>
            <person name="Yanf M."/>
            <person name="Daum C."/>
            <person name="Ng V."/>
            <person name="Clum A."/>
            <person name="Steindorff A."/>
            <person name="Ohm R."/>
            <person name="Martin F."/>
            <person name="Silar P."/>
            <person name="Natvig D."/>
            <person name="Lalanne C."/>
            <person name="Gautier V."/>
            <person name="Ament-Velasquez S.L."/>
            <person name="Kruys A."/>
            <person name="Hutchinson M.I."/>
            <person name="Powell A.J."/>
            <person name="Barry K."/>
            <person name="Miller A.N."/>
            <person name="Grigoriev I.V."/>
            <person name="Debuchy R."/>
            <person name="Gladieux P."/>
            <person name="Thoren M.H."/>
            <person name="Johannesson H."/>
        </authorList>
    </citation>
    <scope>NUCLEOTIDE SEQUENCE</scope>
    <source>
        <strain evidence="13">PSN4</strain>
    </source>
</reference>
<dbReference type="PANTHER" id="PTHR20961">
    <property type="entry name" value="GLYCOSYLTRANSFERASE"/>
    <property type="match status" value="1"/>
</dbReference>
<keyword evidence="3" id="KW-0808">Transferase</keyword>
<keyword evidence="11" id="KW-0812">Transmembrane</keyword>
<keyword evidence="6" id="KW-0325">Glycoprotein</keyword>
<comment type="catalytic activity">
    <reaction evidence="10">
        <text>L-threonyl-[protein] + UDP-N-acetyl-alpha-D-glucosamine = 3-O-(N-acetyl-beta-D-glucosaminyl)-L-threonyl-[protein] + UDP + H(+)</text>
        <dbReference type="Rhea" id="RHEA:48908"/>
        <dbReference type="Rhea" id="RHEA-COMP:11060"/>
        <dbReference type="Rhea" id="RHEA-COMP:12252"/>
        <dbReference type="ChEBI" id="CHEBI:15378"/>
        <dbReference type="ChEBI" id="CHEBI:30013"/>
        <dbReference type="ChEBI" id="CHEBI:57705"/>
        <dbReference type="ChEBI" id="CHEBI:58223"/>
        <dbReference type="ChEBI" id="CHEBI:90840"/>
        <dbReference type="EC" id="2.4.1.255"/>
    </reaction>
</comment>
<dbReference type="AlphaFoldDB" id="A0AAJ0BPU1"/>
<dbReference type="Proteomes" id="UP001239445">
    <property type="component" value="Unassembled WGS sequence"/>
</dbReference>
<evidence type="ECO:0000256" key="7">
    <source>
        <dbReference type="ARBA" id="ARBA00040944"/>
    </source>
</evidence>